<name>A0A2P2PDV0_RHIMU</name>
<evidence type="ECO:0000256" key="1">
    <source>
        <dbReference type="SAM" id="MobiDB-lite"/>
    </source>
</evidence>
<dbReference type="AlphaFoldDB" id="A0A2P2PDV0"/>
<evidence type="ECO:0000313" key="2">
    <source>
        <dbReference type="EMBL" id="MBX52892.1"/>
    </source>
</evidence>
<accession>A0A2P2PDV0</accession>
<sequence length="22" mass="2623">MDPRLFNRENNNSQTGMFHSLN</sequence>
<feature type="compositionally biased region" description="Polar residues" evidence="1">
    <location>
        <begin position="8"/>
        <end position="22"/>
    </location>
</feature>
<organism evidence="2">
    <name type="scientific">Rhizophora mucronata</name>
    <name type="common">Asiatic mangrove</name>
    <dbReference type="NCBI Taxonomy" id="61149"/>
    <lineage>
        <taxon>Eukaryota</taxon>
        <taxon>Viridiplantae</taxon>
        <taxon>Streptophyta</taxon>
        <taxon>Embryophyta</taxon>
        <taxon>Tracheophyta</taxon>
        <taxon>Spermatophyta</taxon>
        <taxon>Magnoliopsida</taxon>
        <taxon>eudicotyledons</taxon>
        <taxon>Gunneridae</taxon>
        <taxon>Pentapetalae</taxon>
        <taxon>rosids</taxon>
        <taxon>fabids</taxon>
        <taxon>Malpighiales</taxon>
        <taxon>Rhizophoraceae</taxon>
        <taxon>Rhizophora</taxon>
    </lineage>
</organism>
<proteinExistence type="predicted"/>
<reference evidence="2" key="1">
    <citation type="submission" date="2018-02" db="EMBL/GenBank/DDBJ databases">
        <title>Rhizophora mucronata_Transcriptome.</title>
        <authorList>
            <person name="Meera S.P."/>
            <person name="Sreeshan A."/>
            <person name="Augustine A."/>
        </authorList>
    </citation>
    <scope>NUCLEOTIDE SEQUENCE</scope>
    <source>
        <tissue evidence="2">Leaf</tissue>
    </source>
</reference>
<protein>
    <submittedName>
        <fullName evidence="2">Uncharacterized protein</fullName>
    </submittedName>
</protein>
<feature type="region of interest" description="Disordered" evidence="1">
    <location>
        <begin position="1"/>
        <end position="22"/>
    </location>
</feature>
<dbReference type="EMBL" id="GGEC01072408">
    <property type="protein sequence ID" value="MBX52892.1"/>
    <property type="molecule type" value="Transcribed_RNA"/>
</dbReference>